<dbReference type="AlphaFoldDB" id="A0A936K6B6"/>
<protein>
    <submittedName>
        <fullName evidence="2">Xanthine dehydrogenase family protein molybdopterin-binding subunit</fullName>
    </submittedName>
</protein>
<dbReference type="PANTHER" id="PTHR47495">
    <property type="entry name" value="ALDEHYDE DEHYDROGENASE"/>
    <property type="match status" value="1"/>
</dbReference>
<comment type="caution">
    <text evidence="2">The sequence shown here is derived from an EMBL/GenBank/DDBJ whole genome shotgun (WGS) entry which is preliminary data.</text>
</comment>
<dbReference type="Gene3D" id="3.90.1170.50">
    <property type="entry name" value="Aldehyde oxidase/xanthine dehydrogenase, a/b hammerhead"/>
    <property type="match status" value="1"/>
</dbReference>
<dbReference type="GO" id="GO:0016491">
    <property type="term" value="F:oxidoreductase activity"/>
    <property type="evidence" value="ECO:0007669"/>
    <property type="project" value="InterPro"/>
</dbReference>
<name>A0A936K6B6_9BACT</name>
<dbReference type="InterPro" id="IPR008274">
    <property type="entry name" value="AldOxase/xan_DH_MoCoBD1"/>
</dbReference>
<gene>
    <name evidence="2" type="ORF">IPN91_04995</name>
</gene>
<feature type="domain" description="Aldehyde oxidase/xanthine dehydrogenase a/b hammerhead" evidence="1">
    <location>
        <begin position="199"/>
        <end position="276"/>
    </location>
</feature>
<organism evidence="2 3">
    <name type="scientific">Candidatus Geothrix odensensis</name>
    <dbReference type="NCBI Taxonomy" id="2954440"/>
    <lineage>
        <taxon>Bacteria</taxon>
        <taxon>Pseudomonadati</taxon>
        <taxon>Acidobacteriota</taxon>
        <taxon>Holophagae</taxon>
        <taxon>Holophagales</taxon>
        <taxon>Holophagaceae</taxon>
        <taxon>Geothrix</taxon>
    </lineage>
</organism>
<dbReference type="InterPro" id="IPR037165">
    <property type="entry name" value="AldOxase/xan_DH_Mopterin-bd_sf"/>
</dbReference>
<dbReference type="Pfam" id="PF20256">
    <property type="entry name" value="MoCoBD_2"/>
    <property type="match status" value="2"/>
</dbReference>
<sequence>MRRRDFLQGVAAGALTFFFTTPVGSAPIEPTRPGAYPQDFNAYLKISADGRVGCFVGKTELGQGAMTVLAMLVAEELELDPAQVDMLLGDTDLCPWDMPTGGSLTMWHTAPVLRGAAAEARAVLLGMASKALGAPAADLALKDGAIWVKAAPKRRTTFGELVKGRKMERHLGKVKPKPLSECTVIGGRVPRKDALAKITGAALYAGDLRLPGTLHACLLRPPAHGLNLATADTAAAERIPGVRIVRDGTLLAVLHPQPDTARKALALVKGTFEGTEPDVDDVRIYQYLVDKAAPGQRVVISRGDLAAGEKRAATVVEGEYRNAYESHATLEPHTSVAKWEEGRMTVWASTQAPFLFRDAVAEALKLGPDKVRIIAQFVGGGFGGKLAATGAVEAARIARQVPGVPIQVAWNREEDLFLDGYRPAAVVKLRSGLDAGRGAITFWDSTVAGVSQGEAELPYDMQTNRYQAPAVPNLHPLKVGAWRAPNAHTNAFARESQLDALAAKAGLDPVTLRRRLITDARLLRLLDLAVETFGWEPAPGPTGRGIGLACGAWRQGLVVAVAQVTVDKATGKVRTERFLEAVDVGLVVNPDGARQQVEGAITMCIGQALSEEIHFKGGRILDKNFDTYLLPRFSAIPRIQVVFADNATAVTQGIGEPPVVPVAAALANAVFDATGARVTHVPFTPERVLEALKSLPAK</sequence>
<dbReference type="Proteomes" id="UP000709959">
    <property type="component" value="Unassembled WGS sequence"/>
</dbReference>
<dbReference type="PANTHER" id="PTHR47495:SF1">
    <property type="entry name" value="BLL3820 PROTEIN"/>
    <property type="match status" value="1"/>
</dbReference>
<dbReference type="InterPro" id="IPR012368">
    <property type="entry name" value="OxRdtase_Mopterin-bd_su_IorB"/>
</dbReference>
<proteinExistence type="predicted"/>
<accession>A0A936K6B6</accession>
<evidence type="ECO:0000313" key="2">
    <source>
        <dbReference type="EMBL" id="MBK8572000.1"/>
    </source>
</evidence>
<dbReference type="PIRSF" id="PIRSF036389">
    <property type="entry name" value="IOR_B"/>
    <property type="match status" value="1"/>
</dbReference>
<dbReference type="EMBL" id="JADKCH010000002">
    <property type="protein sequence ID" value="MBK8572000.1"/>
    <property type="molecule type" value="Genomic_DNA"/>
</dbReference>
<dbReference type="Gene3D" id="3.30.365.10">
    <property type="entry name" value="Aldehyde oxidase/xanthine dehydrogenase, molybdopterin binding domain"/>
    <property type="match status" value="4"/>
</dbReference>
<dbReference type="Pfam" id="PF02738">
    <property type="entry name" value="MoCoBD_1"/>
    <property type="match status" value="1"/>
</dbReference>
<dbReference type="SMART" id="SM01008">
    <property type="entry name" value="Ald_Xan_dh_C"/>
    <property type="match status" value="1"/>
</dbReference>
<dbReference type="SUPFAM" id="SSF56003">
    <property type="entry name" value="Molybdenum cofactor-binding domain"/>
    <property type="match status" value="2"/>
</dbReference>
<dbReference type="InterPro" id="IPR052516">
    <property type="entry name" value="N-heterocyclic_Hydroxylase"/>
</dbReference>
<dbReference type="InterPro" id="IPR000674">
    <property type="entry name" value="Ald_Oxase/Xan_DH_a/b"/>
</dbReference>
<reference evidence="2 3" key="1">
    <citation type="submission" date="2020-10" db="EMBL/GenBank/DDBJ databases">
        <title>Connecting structure to function with the recovery of over 1000 high-quality activated sludge metagenome-assembled genomes encoding full-length rRNA genes using long-read sequencing.</title>
        <authorList>
            <person name="Singleton C.M."/>
            <person name="Petriglieri F."/>
            <person name="Kristensen J.M."/>
            <person name="Kirkegaard R.H."/>
            <person name="Michaelsen T.Y."/>
            <person name="Andersen M.H."/>
            <person name="Karst S.M."/>
            <person name="Dueholm M.S."/>
            <person name="Nielsen P.H."/>
            <person name="Albertsen M."/>
        </authorList>
    </citation>
    <scope>NUCLEOTIDE SEQUENCE [LARGE SCALE GENOMIC DNA]</scope>
    <source>
        <strain evidence="2">OdNE_18-Q3-R46-58_MAXAC.008</strain>
    </source>
</reference>
<evidence type="ECO:0000313" key="3">
    <source>
        <dbReference type="Proteomes" id="UP000709959"/>
    </source>
</evidence>
<evidence type="ECO:0000259" key="1">
    <source>
        <dbReference type="SMART" id="SM01008"/>
    </source>
</evidence>
<dbReference type="InterPro" id="IPR046867">
    <property type="entry name" value="AldOxase/xan_DH_MoCoBD2"/>
</dbReference>